<dbReference type="Pfam" id="PF01370">
    <property type="entry name" value="Epimerase"/>
    <property type="match status" value="1"/>
</dbReference>
<dbReference type="EMBL" id="VNIM01000007">
    <property type="protein sequence ID" value="TVV76717.1"/>
    <property type="molecule type" value="Genomic_DNA"/>
</dbReference>
<dbReference type="Proteomes" id="UP000318681">
    <property type="component" value="Unassembled WGS sequence"/>
</dbReference>
<accession>A0A558RB93</accession>
<dbReference type="AlphaFoldDB" id="A0A558RB93"/>
<name>A0A558RB93_9SPHN</name>
<dbReference type="OrthoDB" id="4392084at2"/>
<protein>
    <submittedName>
        <fullName evidence="2">NAD-dependent epimerase/dehydratase family protein</fullName>
    </submittedName>
</protein>
<dbReference type="PANTHER" id="PTHR32487:SF0">
    <property type="entry name" value="3-OXO-DELTA(4,5)-STEROID 5-BETA-REDUCTASE"/>
    <property type="match status" value="1"/>
</dbReference>
<dbReference type="InterPro" id="IPR036291">
    <property type="entry name" value="NAD(P)-bd_dom_sf"/>
</dbReference>
<sequence>MTEPHLLVAGASGVIGTEAVEHFARAGWRVTALSRRAPVTSPDAAYRHLALDLDDRAACEAAVAALPPVTHLVYAAVAEAPGLVGGWYDEALIERNGAMFANILDPLAAAGALAHVSILQGTKAYGAHHHAVEVPAREDRPRDDHPNFYWRHEDHLRARAAEAGFAFTIWRPQVLLGAAPGAAMNPVAAIGAFAALCRELGRPFAYPGGATTVWELVDTGLLAEAFEWAAGSPAAAGETFNIANGDVMVPAHAWPHLAAALGLPAVDPQPARLVDFFAAAETQAAWARLVARHGLREPDLAALLGQSHHYVDLLAGSRIAEKAVPVLLSTIKLRQAGFAPCRDSLASLLHWIGRMVDLRLLPPFGEPA</sequence>
<keyword evidence="3" id="KW-1185">Reference proteome</keyword>
<dbReference type="Gene3D" id="3.40.50.720">
    <property type="entry name" value="NAD(P)-binding Rossmann-like Domain"/>
    <property type="match status" value="1"/>
</dbReference>
<organism evidence="2 3">
    <name type="scientific">Alterirhizorhabdus solaris</name>
    <dbReference type="NCBI Taxonomy" id="2529389"/>
    <lineage>
        <taxon>Bacteria</taxon>
        <taxon>Pseudomonadati</taxon>
        <taxon>Pseudomonadota</taxon>
        <taxon>Alphaproteobacteria</taxon>
        <taxon>Sphingomonadales</taxon>
        <taxon>Rhizorhabdaceae</taxon>
        <taxon>Alterirhizorhabdus</taxon>
    </lineage>
</organism>
<dbReference type="RefSeq" id="WP_145148050.1">
    <property type="nucleotide sequence ID" value="NZ_VNIM01000007.1"/>
</dbReference>
<dbReference type="SUPFAM" id="SSF51735">
    <property type="entry name" value="NAD(P)-binding Rossmann-fold domains"/>
    <property type="match status" value="1"/>
</dbReference>
<proteinExistence type="predicted"/>
<comment type="caution">
    <text evidence="2">The sequence shown here is derived from an EMBL/GenBank/DDBJ whole genome shotgun (WGS) entry which is preliminary data.</text>
</comment>
<gene>
    <name evidence="2" type="ORF">FOY91_03160</name>
</gene>
<reference evidence="2 3" key="1">
    <citation type="submission" date="2019-07" db="EMBL/GenBank/DDBJ databases">
        <title>Sphingomonas solaris sp. nov., isolated from a solar panel from Boston, Massachusetts.</title>
        <authorList>
            <person name="Tanner K."/>
            <person name="Pascual J."/>
            <person name="Mancuso C."/>
            <person name="Pereto J."/>
            <person name="Khalil A."/>
            <person name="Vilanova C."/>
        </authorList>
    </citation>
    <scope>NUCLEOTIDE SEQUENCE [LARGE SCALE GENOMIC DNA]</scope>
    <source>
        <strain evidence="2 3">R4DWN</strain>
    </source>
</reference>
<evidence type="ECO:0000259" key="1">
    <source>
        <dbReference type="Pfam" id="PF01370"/>
    </source>
</evidence>
<feature type="domain" description="NAD-dependent epimerase/dehydratase" evidence="1">
    <location>
        <begin position="7"/>
        <end position="243"/>
    </location>
</feature>
<evidence type="ECO:0000313" key="3">
    <source>
        <dbReference type="Proteomes" id="UP000318681"/>
    </source>
</evidence>
<evidence type="ECO:0000313" key="2">
    <source>
        <dbReference type="EMBL" id="TVV76717.1"/>
    </source>
</evidence>
<dbReference type="InterPro" id="IPR001509">
    <property type="entry name" value="Epimerase_deHydtase"/>
</dbReference>
<dbReference type="PANTHER" id="PTHR32487">
    <property type="entry name" value="3-OXO-DELTA(4,5)-STEROID 5-BETA-REDUCTASE"/>
    <property type="match status" value="1"/>
</dbReference>